<gene>
    <name evidence="1" type="ORF">GOODEAATRI_007296</name>
</gene>
<accession>A0ABV0P2E6</accession>
<evidence type="ECO:0000313" key="1">
    <source>
        <dbReference type="EMBL" id="MEQ2177790.1"/>
    </source>
</evidence>
<reference evidence="1 2" key="1">
    <citation type="submission" date="2021-06" db="EMBL/GenBank/DDBJ databases">
        <authorList>
            <person name="Palmer J.M."/>
        </authorList>
    </citation>
    <scope>NUCLEOTIDE SEQUENCE [LARGE SCALE GENOMIC DNA]</scope>
    <source>
        <strain evidence="1 2">GA_2019</strain>
        <tissue evidence="1">Muscle</tissue>
    </source>
</reference>
<comment type="caution">
    <text evidence="1">The sequence shown here is derived from an EMBL/GenBank/DDBJ whole genome shotgun (WGS) entry which is preliminary data.</text>
</comment>
<dbReference type="EMBL" id="JAHRIO010060334">
    <property type="protein sequence ID" value="MEQ2177790.1"/>
    <property type="molecule type" value="Genomic_DNA"/>
</dbReference>
<proteinExistence type="predicted"/>
<name>A0ABV0P2E6_9TELE</name>
<organism evidence="1 2">
    <name type="scientific">Goodea atripinnis</name>
    <dbReference type="NCBI Taxonomy" id="208336"/>
    <lineage>
        <taxon>Eukaryota</taxon>
        <taxon>Metazoa</taxon>
        <taxon>Chordata</taxon>
        <taxon>Craniata</taxon>
        <taxon>Vertebrata</taxon>
        <taxon>Euteleostomi</taxon>
        <taxon>Actinopterygii</taxon>
        <taxon>Neopterygii</taxon>
        <taxon>Teleostei</taxon>
        <taxon>Neoteleostei</taxon>
        <taxon>Acanthomorphata</taxon>
        <taxon>Ovalentaria</taxon>
        <taxon>Atherinomorphae</taxon>
        <taxon>Cyprinodontiformes</taxon>
        <taxon>Goodeidae</taxon>
        <taxon>Goodea</taxon>
    </lineage>
</organism>
<evidence type="ECO:0000313" key="2">
    <source>
        <dbReference type="Proteomes" id="UP001476798"/>
    </source>
</evidence>
<dbReference type="Proteomes" id="UP001476798">
    <property type="component" value="Unassembled WGS sequence"/>
</dbReference>
<protein>
    <submittedName>
        <fullName evidence="1">Uncharacterized protein</fullName>
    </submittedName>
</protein>
<sequence>MKRLRKILQPSCRCVCHKQADHEIVVTLALQVLIGSHLQSVTQGLTGKSGGQPESLPKSAKAAESLAIFLCVLSFCNFDTRSTVVKAKSQFSILKANQQLLNPTPHAEWAHWIKVIKGELMHLRSSVRVGIYEETQYDGNCLLF</sequence>
<keyword evidence="2" id="KW-1185">Reference proteome</keyword>